<dbReference type="PANTHER" id="PTHR40455">
    <property type="entry name" value="ANTITOXIN HIGA"/>
    <property type="match status" value="1"/>
</dbReference>
<accession>A0A934VTQ7</accession>
<protein>
    <submittedName>
        <fullName evidence="2">ImmA/IrrE family metallo-endopeptidase</fullName>
    </submittedName>
</protein>
<dbReference type="EMBL" id="JAENIL010000081">
    <property type="protein sequence ID" value="MBK1880325.1"/>
    <property type="molecule type" value="Genomic_DNA"/>
</dbReference>
<dbReference type="GO" id="GO:0001046">
    <property type="term" value="F:core promoter sequence-specific DNA binding"/>
    <property type="evidence" value="ECO:0007669"/>
    <property type="project" value="TreeGrafter"/>
</dbReference>
<dbReference type="Gene3D" id="1.10.260.40">
    <property type="entry name" value="lambda repressor-like DNA-binding domains"/>
    <property type="match status" value="1"/>
</dbReference>
<keyword evidence="3" id="KW-1185">Reference proteome</keyword>
<gene>
    <name evidence="2" type="ORF">JIN87_25800</name>
</gene>
<feature type="domain" description="IrrE N-terminal-like" evidence="1">
    <location>
        <begin position="250"/>
        <end position="341"/>
    </location>
</feature>
<evidence type="ECO:0000313" key="3">
    <source>
        <dbReference type="Proteomes" id="UP000617628"/>
    </source>
</evidence>
<dbReference type="RefSeq" id="WP_200359176.1">
    <property type="nucleotide sequence ID" value="NZ_JBHLTO010000017.1"/>
</dbReference>
<dbReference type="AlphaFoldDB" id="A0A934VTQ7"/>
<evidence type="ECO:0000313" key="2">
    <source>
        <dbReference type="EMBL" id="MBK1880325.1"/>
    </source>
</evidence>
<sequence>MKTKLIKTKEEHAQAIERLSSLMDANPTSDSPEEDELELLAFLIESYEKDHFDRELPDPIEAIKFRMEQQGLSPNDLIPFLGSKSKVSEVLNRKRPLSVSMMRRLSTELGIPGDILLGKAEPLATEAIPVEEYPLKEIYNRWYKPKGLFKDLREFKKNASAVLDDLFQGAGEVQAIPALLRQRNDKRKVYDEFALHAWKAQVLRQAAEQVESLPPYLPSLVDASFAKQLALLSSQKEGPRLAVDALRDRGIAVVFEDSLPRTYLDGAALNGPAGRPVIALTIRYNRLDNFWFCLFHELAHVHLHLKQDGDKIDVELDKESHQPKEEEADRFALEAFIPETEWPEILLRCTDLASVRQESKRRMIHPSVIAGRIRKDTGNYRLFNPVMGHGEVRELLGLE</sequence>
<dbReference type="Pfam" id="PF06114">
    <property type="entry name" value="Peptidase_M78"/>
    <property type="match status" value="1"/>
</dbReference>
<dbReference type="InterPro" id="IPR010982">
    <property type="entry name" value="Lambda_DNA-bd_dom_sf"/>
</dbReference>
<dbReference type="Proteomes" id="UP000617628">
    <property type="component" value="Unassembled WGS sequence"/>
</dbReference>
<dbReference type="GO" id="GO:0006355">
    <property type="term" value="P:regulation of DNA-templated transcription"/>
    <property type="evidence" value="ECO:0007669"/>
    <property type="project" value="InterPro"/>
</dbReference>
<name>A0A934VTQ7_9BACT</name>
<evidence type="ECO:0000259" key="1">
    <source>
        <dbReference type="Pfam" id="PF06114"/>
    </source>
</evidence>
<comment type="caution">
    <text evidence="2">The sequence shown here is derived from an EMBL/GenBank/DDBJ whole genome shotgun (WGS) entry which is preliminary data.</text>
</comment>
<dbReference type="InterPro" id="IPR010359">
    <property type="entry name" value="IrrE_HExxH"/>
</dbReference>
<proteinExistence type="predicted"/>
<reference evidence="2" key="1">
    <citation type="submission" date="2021-01" db="EMBL/GenBank/DDBJ databases">
        <title>Modified the classification status of verrucomicrobia.</title>
        <authorList>
            <person name="Feng X."/>
        </authorList>
    </citation>
    <scope>NUCLEOTIDE SEQUENCE</scope>
    <source>
        <strain evidence="2">KCTC 13126</strain>
    </source>
</reference>
<dbReference type="InterPro" id="IPR039060">
    <property type="entry name" value="Antitox_HigA"/>
</dbReference>
<dbReference type="PANTHER" id="PTHR40455:SF1">
    <property type="entry name" value="ANTITOXIN HIGA"/>
    <property type="match status" value="1"/>
</dbReference>
<organism evidence="2 3">
    <name type="scientific">Pelagicoccus mobilis</name>
    <dbReference type="NCBI Taxonomy" id="415221"/>
    <lineage>
        <taxon>Bacteria</taxon>
        <taxon>Pseudomonadati</taxon>
        <taxon>Verrucomicrobiota</taxon>
        <taxon>Opitutia</taxon>
        <taxon>Puniceicoccales</taxon>
        <taxon>Pelagicoccaceae</taxon>
        <taxon>Pelagicoccus</taxon>
    </lineage>
</organism>